<evidence type="ECO:0000256" key="6">
    <source>
        <dbReference type="ARBA" id="ARBA00022723"/>
    </source>
</evidence>
<dbReference type="InterPro" id="IPR015795">
    <property type="entry name" value="Pyrv_Knase_C"/>
</dbReference>
<reference evidence="16" key="1">
    <citation type="journal article" date="2014" name="Front. Microbiol.">
        <title>High frequency of phylogenetically diverse reductive dehalogenase-homologous genes in deep subseafloor sedimentary metagenomes.</title>
        <authorList>
            <person name="Kawai M."/>
            <person name="Futagami T."/>
            <person name="Toyoda A."/>
            <person name="Takaki Y."/>
            <person name="Nishi S."/>
            <person name="Hori S."/>
            <person name="Arai W."/>
            <person name="Tsubouchi T."/>
            <person name="Morono Y."/>
            <person name="Uchiyama I."/>
            <person name="Ito T."/>
            <person name="Fujiyama A."/>
            <person name="Inagaki F."/>
            <person name="Takami H."/>
        </authorList>
    </citation>
    <scope>NUCLEOTIDE SEQUENCE</scope>
    <source>
        <strain evidence="16">Expedition CK06-06</strain>
    </source>
</reference>
<dbReference type="GO" id="GO:0016301">
    <property type="term" value="F:kinase activity"/>
    <property type="evidence" value="ECO:0007669"/>
    <property type="project" value="UniProtKB-KW"/>
</dbReference>
<dbReference type="SUPFAM" id="SSF52935">
    <property type="entry name" value="PK C-terminal domain-like"/>
    <property type="match status" value="1"/>
</dbReference>
<proteinExistence type="inferred from homology"/>
<evidence type="ECO:0000313" key="16">
    <source>
        <dbReference type="EMBL" id="GAH75070.1"/>
    </source>
</evidence>
<protein>
    <recommendedName>
        <fullName evidence="4">pyruvate kinase</fullName>
        <ecNumber evidence="4">2.7.1.40</ecNumber>
    </recommendedName>
</protein>
<keyword evidence="10" id="KW-0460">Magnesium</keyword>
<keyword evidence="12" id="KW-0324">Glycolysis</keyword>
<name>X1J0P9_9ZZZZ</name>
<dbReference type="EC" id="2.7.1.40" evidence="4"/>
<organism evidence="16">
    <name type="scientific">marine sediment metagenome</name>
    <dbReference type="NCBI Taxonomy" id="412755"/>
    <lineage>
        <taxon>unclassified sequences</taxon>
        <taxon>metagenomes</taxon>
        <taxon>ecological metagenomes</taxon>
    </lineage>
</organism>
<feature type="domain" description="Pyruvate kinase C-terminal" evidence="15">
    <location>
        <begin position="140"/>
        <end position="252"/>
    </location>
</feature>
<dbReference type="InterPro" id="IPR015793">
    <property type="entry name" value="Pyrv_Knase_brl"/>
</dbReference>
<keyword evidence="6" id="KW-0479">Metal-binding</keyword>
<evidence type="ECO:0000256" key="11">
    <source>
        <dbReference type="ARBA" id="ARBA00022958"/>
    </source>
</evidence>
<evidence type="ECO:0000256" key="9">
    <source>
        <dbReference type="ARBA" id="ARBA00022840"/>
    </source>
</evidence>
<evidence type="ECO:0000259" key="15">
    <source>
        <dbReference type="Pfam" id="PF02887"/>
    </source>
</evidence>
<dbReference type="InterPro" id="IPR015813">
    <property type="entry name" value="Pyrv/PenolPyrv_kinase-like_dom"/>
</dbReference>
<dbReference type="NCBIfam" id="TIGR01064">
    <property type="entry name" value="pyruv_kin"/>
    <property type="match status" value="1"/>
</dbReference>
<evidence type="ECO:0000256" key="2">
    <source>
        <dbReference type="ARBA" id="ARBA00004997"/>
    </source>
</evidence>
<comment type="caution">
    <text evidence="16">The sequence shown here is derived from an EMBL/GenBank/DDBJ whole genome shotgun (WGS) entry which is preliminary data.</text>
</comment>
<feature type="domain" description="Pyruvate kinase barrel" evidence="14">
    <location>
        <begin position="1"/>
        <end position="107"/>
    </location>
</feature>
<dbReference type="SUPFAM" id="SSF51621">
    <property type="entry name" value="Phosphoenolpyruvate/pyruvate domain"/>
    <property type="match status" value="1"/>
</dbReference>
<sequence>AKIEKKEAVENLKEIIEASDGIMVARGDLGVEIPLENVPLVQKNIIKRCNLLGKPVITATQMLMSMVSSPRPTRAEVTDVANAILDGTDAIMLSEETAVGNYPVEAVETMNKIALRVEEAIDYKKILSERSLSVKPNNPDAISHATCQVALDLKAKAIVTFTLSGSTARMVSRYRPPVPIIAASTRDSTVRKLALSWGVYPFKSDELENTDDMIEKSKEIALKTGLANSGDKIVITAGIPFKIPGTTNLLKVETL</sequence>
<keyword evidence="13" id="KW-0670">Pyruvate</keyword>
<dbReference type="PRINTS" id="PR01050">
    <property type="entry name" value="PYRUVTKNASE"/>
</dbReference>
<dbReference type="AlphaFoldDB" id="X1J0P9"/>
<keyword evidence="5" id="KW-0808">Transferase</keyword>
<accession>X1J0P9</accession>
<dbReference type="Pfam" id="PF02887">
    <property type="entry name" value="PK_C"/>
    <property type="match status" value="1"/>
</dbReference>
<dbReference type="PANTHER" id="PTHR11817">
    <property type="entry name" value="PYRUVATE KINASE"/>
    <property type="match status" value="1"/>
</dbReference>
<evidence type="ECO:0000256" key="1">
    <source>
        <dbReference type="ARBA" id="ARBA00001946"/>
    </source>
</evidence>
<dbReference type="InterPro" id="IPR036918">
    <property type="entry name" value="Pyrv_Knase_C_sf"/>
</dbReference>
<dbReference type="InterPro" id="IPR001697">
    <property type="entry name" value="Pyr_Knase"/>
</dbReference>
<dbReference type="FunFam" id="3.40.1380.20:FF:000009">
    <property type="entry name" value="Pyruvate kinase"/>
    <property type="match status" value="1"/>
</dbReference>
<comment type="pathway">
    <text evidence="2">Carbohydrate degradation; glycolysis; pyruvate from D-glyceraldehyde 3-phosphate: step 5/5.</text>
</comment>
<evidence type="ECO:0000259" key="14">
    <source>
        <dbReference type="Pfam" id="PF00224"/>
    </source>
</evidence>
<dbReference type="UniPathway" id="UPA00109">
    <property type="reaction ID" value="UER00188"/>
</dbReference>
<keyword evidence="11" id="KW-0630">Potassium</keyword>
<dbReference type="Gene3D" id="3.20.20.60">
    <property type="entry name" value="Phosphoenolpyruvate-binding domains"/>
    <property type="match status" value="1"/>
</dbReference>
<evidence type="ECO:0000256" key="10">
    <source>
        <dbReference type="ARBA" id="ARBA00022842"/>
    </source>
</evidence>
<evidence type="ECO:0000256" key="7">
    <source>
        <dbReference type="ARBA" id="ARBA00022741"/>
    </source>
</evidence>
<evidence type="ECO:0000256" key="8">
    <source>
        <dbReference type="ARBA" id="ARBA00022777"/>
    </source>
</evidence>
<feature type="non-terminal residue" evidence="16">
    <location>
        <position position="1"/>
    </location>
</feature>
<dbReference type="GO" id="GO:0030955">
    <property type="term" value="F:potassium ion binding"/>
    <property type="evidence" value="ECO:0007669"/>
    <property type="project" value="InterPro"/>
</dbReference>
<keyword evidence="9" id="KW-0067">ATP-binding</keyword>
<evidence type="ECO:0000256" key="3">
    <source>
        <dbReference type="ARBA" id="ARBA00008663"/>
    </source>
</evidence>
<dbReference type="Pfam" id="PF00224">
    <property type="entry name" value="PK"/>
    <property type="match status" value="1"/>
</dbReference>
<dbReference type="GO" id="GO:0000287">
    <property type="term" value="F:magnesium ion binding"/>
    <property type="evidence" value="ECO:0007669"/>
    <property type="project" value="InterPro"/>
</dbReference>
<evidence type="ECO:0000256" key="4">
    <source>
        <dbReference type="ARBA" id="ARBA00012142"/>
    </source>
</evidence>
<comment type="similarity">
    <text evidence="3">Belongs to the pyruvate kinase family.</text>
</comment>
<dbReference type="Gene3D" id="3.40.1380.20">
    <property type="entry name" value="Pyruvate kinase, C-terminal domain"/>
    <property type="match status" value="1"/>
</dbReference>
<evidence type="ECO:0000256" key="5">
    <source>
        <dbReference type="ARBA" id="ARBA00022679"/>
    </source>
</evidence>
<dbReference type="GO" id="GO:0005524">
    <property type="term" value="F:ATP binding"/>
    <property type="evidence" value="ECO:0007669"/>
    <property type="project" value="UniProtKB-KW"/>
</dbReference>
<dbReference type="EMBL" id="BARU01031507">
    <property type="protein sequence ID" value="GAH75070.1"/>
    <property type="molecule type" value="Genomic_DNA"/>
</dbReference>
<keyword evidence="8" id="KW-0418">Kinase</keyword>
<dbReference type="GO" id="GO:0004743">
    <property type="term" value="F:pyruvate kinase activity"/>
    <property type="evidence" value="ECO:0007669"/>
    <property type="project" value="UniProtKB-EC"/>
</dbReference>
<keyword evidence="7" id="KW-0547">Nucleotide-binding</keyword>
<evidence type="ECO:0000256" key="12">
    <source>
        <dbReference type="ARBA" id="ARBA00023152"/>
    </source>
</evidence>
<comment type="cofactor">
    <cofactor evidence="1">
        <name>Mg(2+)</name>
        <dbReference type="ChEBI" id="CHEBI:18420"/>
    </cofactor>
</comment>
<evidence type="ECO:0000256" key="13">
    <source>
        <dbReference type="ARBA" id="ARBA00023317"/>
    </source>
</evidence>
<dbReference type="InterPro" id="IPR040442">
    <property type="entry name" value="Pyrv_kinase-like_dom_sf"/>
</dbReference>
<gene>
    <name evidence="16" type="ORF">S03H2_49824</name>
</gene>